<keyword evidence="4" id="KW-0966">Cell projection</keyword>
<dbReference type="AlphaFoldDB" id="A0A2V0NPF5"/>
<feature type="region of interest" description="Disordered" evidence="3">
    <location>
        <begin position="21"/>
        <end position="41"/>
    </location>
</feature>
<dbReference type="Pfam" id="PF22611">
    <property type="entry name" value="CFAP126"/>
    <property type="match status" value="1"/>
</dbReference>
<evidence type="ECO:0000256" key="1">
    <source>
        <dbReference type="ARBA" id="ARBA00009887"/>
    </source>
</evidence>
<dbReference type="CDD" id="cd23705">
    <property type="entry name" value="Flattop"/>
    <property type="match status" value="1"/>
</dbReference>
<dbReference type="GO" id="GO:0044782">
    <property type="term" value="P:cilium organization"/>
    <property type="evidence" value="ECO:0007669"/>
    <property type="project" value="TreeGrafter"/>
</dbReference>
<dbReference type="EMBL" id="BDRX01000010">
    <property type="protein sequence ID" value="GBF89501.1"/>
    <property type="molecule type" value="Genomic_DNA"/>
</dbReference>
<keyword evidence="4" id="KW-0969">Cilium</keyword>
<keyword evidence="4" id="KW-0282">Flagellum</keyword>
<dbReference type="Proteomes" id="UP000247498">
    <property type="component" value="Unassembled WGS sequence"/>
</dbReference>
<dbReference type="InterPro" id="IPR038797">
    <property type="entry name" value="Fltp"/>
</dbReference>
<dbReference type="PANTHER" id="PTHR34639">
    <property type="entry name" value="PROTEIN FLATTOP"/>
    <property type="match status" value="1"/>
</dbReference>
<dbReference type="PANTHER" id="PTHR34639:SF1">
    <property type="entry name" value="PROTEIN FLATTOP"/>
    <property type="match status" value="1"/>
</dbReference>
<evidence type="ECO:0000313" key="5">
    <source>
        <dbReference type="Proteomes" id="UP000247498"/>
    </source>
</evidence>
<accession>A0A2V0NPF5</accession>
<evidence type="ECO:0000256" key="3">
    <source>
        <dbReference type="SAM" id="MobiDB-lite"/>
    </source>
</evidence>
<dbReference type="GO" id="GO:0036064">
    <property type="term" value="C:ciliary basal body"/>
    <property type="evidence" value="ECO:0007669"/>
    <property type="project" value="TreeGrafter"/>
</dbReference>
<gene>
    <name evidence="4" type="ORF">Rsub_02073</name>
</gene>
<proteinExistence type="inferred from homology"/>
<protein>
    <recommendedName>
        <fullName evidence="2">Cilia- and flagella-associated protein 126</fullName>
    </recommendedName>
</protein>
<evidence type="ECO:0000313" key="4">
    <source>
        <dbReference type="EMBL" id="GBF89501.1"/>
    </source>
</evidence>
<sequence length="131" mass="14022">MSRIYSAGQYEQDFLPKRLCNWGQPDTGKERATSAGGRFGTLRARPAGARTQFVVDARGHLLPGVRKTGGAFFPAGAEGAPPRWPSAGLLTLPAAPAATLGYKGIATDYLPSSTVTIRTVELPGCRERRFM</sequence>
<comment type="caution">
    <text evidence="4">The sequence shown here is derived from an EMBL/GenBank/DDBJ whole genome shotgun (WGS) entry which is preliminary data.</text>
</comment>
<evidence type="ECO:0000256" key="2">
    <source>
        <dbReference type="ARBA" id="ARBA00033306"/>
    </source>
</evidence>
<reference evidence="4 5" key="1">
    <citation type="journal article" date="2018" name="Sci. Rep.">
        <title>Raphidocelis subcapitata (=Pseudokirchneriella subcapitata) provides an insight into genome evolution and environmental adaptations in the Sphaeropleales.</title>
        <authorList>
            <person name="Suzuki S."/>
            <person name="Yamaguchi H."/>
            <person name="Nakajima N."/>
            <person name="Kawachi M."/>
        </authorList>
    </citation>
    <scope>NUCLEOTIDE SEQUENCE [LARGE SCALE GENOMIC DNA]</scope>
    <source>
        <strain evidence="4 5">NIES-35</strain>
    </source>
</reference>
<keyword evidence="5" id="KW-1185">Reference proteome</keyword>
<comment type="similarity">
    <text evidence="1">Belongs to the Flattop family.</text>
</comment>
<name>A0A2V0NPF5_9CHLO</name>
<dbReference type="STRING" id="307507.A0A2V0NPF5"/>
<organism evidence="4 5">
    <name type="scientific">Raphidocelis subcapitata</name>
    <dbReference type="NCBI Taxonomy" id="307507"/>
    <lineage>
        <taxon>Eukaryota</taxon>
        <taxon>Viridiplantae</taxon>
        <taxon>Chlorophyta</taxon>
        <taxon>core chlorophytes</taxon>
        <taxon>Chlorophyceae</taxon>
        <taxon>CS clade</taxon>
        <taxon>Sphaeropleales</taxon>
        <taxon>Selenastraceae</taxon>
        <taxon>Raphidocelis</taxon>
    </lineage>
</organism>
<dbReference type="OrthoDB" id="521617at2759"/>
<dbReference type="InParanoid" id="A0A2V0NPF5"/>